<evidence type="ECO:0000256" key="2">
    <source>
        <dbReference type="ARBA" id="ARBA00022475"/>
    </source>
</evidence>
<protein>
    <submittedName>
        <fullName evidence="6">Membrane protein YxaI</fullName>
    </submittedName>
</protein>
<evidence type="ECO:0000313" key="7">
    <source>
        <dbReference type="Proteomes" id="UP000036045"/>
    </source>
</evidence>
<keyword evidence="3" id="KW-0812">Transmembrane</keyword>
<gene>
    <name evidence="6" type="ORF">ABW02_14460</name>
</gene>
<sequence length="175" mass="19480">MVTTIQIEEKENHPQYAGFWIRFGAWAIDSIILGIPLLFFSNIIFALFISSMEIPDELLMDPASINALSDSEILSLLGSLMTAFLGTMAVCMFISLFYYSLLHSSKWQATIGKKLLGLKVEDLKGNKLSFWRSLGRYIVSSLLSGILLIGFILAAFTEKKQALHDLIVGSIVVKK</sequence>
<dbReference type="GO" id="GO:0005886">
    <property type="term" value="C:plasma membrane"/>
    <property type="evidence" value="ECO:0007669"/>
    <property type="project" value="UniProtKB-SubCell"/>
</dbReference>
<keyword evidence="4" id="KW-1133">Transmembrane helix</keyword>
<dbReference type="AlphaFoldDB" id="A0A0J1IIN8"/>
<reference evidence="6 7" key="1">
    <citation type="submission" date="2015-05" db="EMBL/GenBank/DDBJ databases">
        <title>Whole genome sequence and identification of bacterial endophytes from Costus igneus.</title>
        <authorList>
            <person name="Lee Y.P."/>
            <person name="Gan H.M."/>
            <person name="Eng W."/>
            <person name="Wheatley M.S."/>
            <person name="Caraballo A."/>
            <person name="Polter S."/>
            <person name="Savka M.A."/>
            <person name="Hudson A.O."/>
        </authorList>
    </citation>
    <scope>NUCLEOTIDE SEQUENCE [LARGE SCALE GENOMIC DNA]</scope>
    <source>
        <strain evidence="6 7">RIT379</strain>
    </source>
</reference>
<keyword evidence="5" id="KW-0472">Membrane</keyword>
<comment type="subcellular location">
    <subcellularLocation>
        <location evidence="1">Cell membrane</location>
        <topology evidence="1">Multi-pass membrane protein</topology>
    </subcellularLocation>
</comment>
<evidence type="ECO:0000256" key="5">
    <source>
        <dbReference type="ARBA" id="ARBA00023136"/>
    </source>
</evidence>
<organism evidence="6 7">
    <name type="scientific">Niallia circulans</name>
    <name type="common">Bacillus circulans</name>
    <dbReference type="NCBI Taxonomy" id="1397"/>
    <lineage>
        <taxon>Bacteria</taxon>
        <taxon>Bacillati</taxon>
        <taxon>Bacillota</taxon>
        <taxon>Bacilli</taxon>
        <taxon>Bacillales</taxon>
        <taxon>Bacillaceae</taxon>
        <taxon>Niallia</taxon>
    </lineage>
</organism>
<name>A0A0J1IIN8_NIACI</name>
<dbReference type="PANTHER" id="PTHR36115:SF9">
    <property type="entry name" value="LMO1584 PROTEIN"/>
    <property type="match status" value="1"/>
</dbReference>
<dbReference type="Pfam" id="PF06271">
    <property type="entry name" value="RDD"/>
    <property type="match status" value="1"/>
</dbReference>
<dbReference type="PATRIC" id="fig|1397.4.peg.1054"/>
<keyword evidence="2" id="KW-1003">Cell membrane</keyword>
<dbReference type="GeneID" id="56348970"/>
<proteinExistence type="predicted"/>
<keyword evidence="7" id="KW-1185">Reference proteome</keyword>
<dbReference type="RefSeq" id="WP_047942971.1">
    <property type="nucleotide sequence ID" value="NZ_CP053989.1"/>
</dbReference>
<dbReference type="Proteomes" id="UP000036045">
    <property type="component" value="Unassembled WGS sequence"/>
</dbReference>
<dbReference type="OrthoDB" id="9793824at2"/>
<comment type="caution">
    <text evidence="6">The sequence shown here is derived from an EMBL/GenBank/DDBJ whole genome shotgun (WGS) entry which is preliminary data.</text>
</comment>
<evidence type="ECO:0000256" key="4">
    <source>
        <dbReference type="ARBA" id="ARBA00022989"/>
    </source>
</evidence>
<dbReference type="InterPro" id="IPR051791">
    <property type="entry name" value="Pra-immunoreactive"/>
</dbReference>
<evidence type="ECO:0000256" key="1">
    <source>
        <dbReference type="ARBA" id="ARBA00004651"/>
    </source>
</evidence>
<evidence type="ECO:0000313" key="6">
    <source>
        <dbReference type="EMBL" id="KLV25796.1"/>
    </source>
</evidence>
<dbReference type="InterPro" id="IPR010432">
    <property type="entry name" value="RDD"/>
</dbReference>
<accession>A0A0J1IIN8</accession>
<dbReference type="EMBL" id="LDPH01000013">
    <property type="protein sequence ID" value="KLV25796.1"/>
    <property type="molecule type" value="Genomic_DNA"/>
</dbReference>
<evidence type="ECO:0000256" key="3">
    <source>
        <dbReference type="ARBA" id="ARBA00022692"/>
    </source>
</evidence>
<dbReference type="PANTHER" id="PTHR36115">
    <property type="entry name" value="PROLINE-RICH ANTIGEN HOMOLOG-RELATED"/>
    <property type="match status" value="1"/>
</dbReference>